<dbReference type="Gene3D" id="3.10.450.10">
    <property type="match status" value="2"/>
</dbReference>
<feature type="signal peptide" evidence="8">
    <location>
        <begin position="1"/>
        <end position="26"/>
    </location>
</feature>
<evidence type="ECO:0000256" key="8">
    <source>
        <dbReference type="SAM" id="SignalP"/>
    </source>
</evidence>
<keyword evidence="10" id="KW-1185">Reference proteome</keyword>
<dbReference type="CDD" id="cd00042">
    <property type="entry name" value="CY"/>
    <property type="match status" value="1"/>
</dbReference>
<feature type="compositionally biased region" description="Pro residues" evidence="7">
    <location>
        <begin position="324"/>
        <end position="335"/>
    </location>
</feature>
<dbReference type="PANTHER" id="PTHR13814:SF15">
    <property type="entry name" value="SI:CH211-262H13.5"/>
    <property type="match status" value="1"/>
</dbReference>
<dbReference type="GO" id="GO:0005615">
    <property type="term" value="C:extracellular space"/>
    <property type="evidence" value="ECO:0007669"/>
    <property type="project" value="InterPro"/>
</dbReference>
<accession>A0A6P3VTT2</accession>
<keyword evidence="3 8" id="KW-0732">Signal</keyword>
<dbReference type="SUPFAM" id="SSF54403">
    <property type="entry name" value="Cystatin/monellin"/>
    <property type="match status" value="2"/>
</dbReference>
<sequence>MITHKRAGSSIFVWIFIVTNFFYVSAQVIELTPVPCDEKSVEKFARLGITYINEDRQTGYKFALNRITNVQLHAQGPAGKVYYLTADVLETKCHVKSPKTWKRCDVRPFMETQISGNCNITIFHDANGYSYLYSYDCTLVPDPPEKLLRTCPVCPLLLQVDSTEALGAALFTLNKYKAQSTLPISLALHTITRASAQRVPLQRTFIEYTITECAEGVTASGFCEPVDDGRVPIGFCAGVVVGNSWFQQDAKVSCEIFHPQRIGTSVKVNIKPVTHDMTPNLPAEPGARIDAAVPEAPAPNPYEPIQPAVVPDDRLFDPIQHVPLPLPDDPMPVSPQFPASSSESESSESESSEELGVTISRPPADFRYKPYRRKRRALFGTKPPHTPVFLSVFPSGVSPFRSCPGASRYTTV</sequence>
<reference evidence="11" key="1">
    <citation type="submission" date="2025-08" db="UniProtKB">
        <authorList>
            <consortium name="RefSeq"/>
        </authorList>
    </citation>
    <scope>IDENTIFICATION</scope>
</reference>
<dbReference type="RefSeq" id="XP_012680766.1">
    <property type="nucleotide sequence ID" value="XM_012825312.3"/>
</dbReference>
<evidence type="ECO:0000313" key="10">
    <source>
        <dbReference type="Proteomes" id="UP000515152"/>
    </source>
</evidence>
<dbReference type="InterPro" id="IPR001363">
    <property type="entry name" value="Prot_inh_fetuin_CS"/>
</dbReference>
<dbReference type="Proteomes" id="UP000515152">
    <property type="component" value="Chromosome 10"/>
</dbReference>
<gene>
    <name evidence="11" type="primary">si:ch211-262h13.5</name>
</gene>
<dbReference type="SMART" id="SM00043">
    <property type="entry name" value="CY"/>
    <property type="match status" value="2"/>
</dbReference>
<dbReference type="PROSITE" id="PS51530">
    <property type="entry name" value="CYSTATIN_FETUIN_B"/>
    <property type="match status" value="1"/>
</dbReference>
<dbReference type="InterPro" id="IPR025764">
    <property type="entry name" value="Cystatin_Fetuin_B"/>
</dbReference>
<keyword evidence="2" id="KW-0964">Secreted</keyword>
<evidence type="ECO:0000256" key="2">
    <source>
        <dbReference type="ARBA" id="ARBA00022525"/>
    </source>
</evidence>
<feature type="region of interest" description="Disordered" evidence="7">
    <location>
        <begin position="319"/>
        <end position="368"/>
    </location>
</feature>
<protein>
    <submittedName>
        <fullName evidence="11">Fetuin-B isoform X1</fullName>
    </submittedName>
</protein>
<dbReference type="PANTHER" id="PTHR13814">
    <property type="entry name" value="FETUIN"/>
    <property type="match status" value="1"/>
</dbReference>
<evidence type="ECO:0000256" key="6">
    <source>
        <dbReference type="ARBA" id="ARBA00023180"/>
    </source>
</evidence>
<evidence type="ECO:0000256" key="1">
    <source>
        <dbReference type="ARBA" id="ARBA00004613"/>
    </source>
</evidence>
<dbReference type="GO" id="GO:0004869">
    <property type="term" value="F:cysteine-type endopeptidase inhibitor activity"/>
    <property type="evidence" value="ECO:0007669"/>
    <property type="project" value="InterPro"/>
</dbReference>
<dbReference type="Pfam" id="PF00031">
    <property type="entry name" value="Cystatin"/>
    <property type="match status" value="1"/>
</dbReference>
<evidence type="ECO:0000259" key="9">
    <source>
        <dbReference type="PROSITE" id="PS51530"/>
    </source>
</evidence>
<evidence type="ECO:0000256" key="3">
    <source>
        <dbReference type="ARBA" id="ARBA00022729"/>
    </source>
</evidence>
<dbReference type="GeneID" id="105898290"/>
<evidence type="ECO:0000256" key="4">
    <source>
        <dbReference type="ARBA" id="ARBA00022737"/>
    </source>
</evidence>
<dbReference type="AlphaFoldDB" id="A0A6P3VTT2"/>
<comment type="subcellular location">
    <subcellularLocation>
        <location evidence="1">Secreted</location>
    </subcellularLocation>
</comment>
<dbReference type="OrthoDB" id="9941887at2759"/>
<evidence type="ECO:0000256" key="5">
    <source>
        <dbReference type="ARBA" id="ARBA00023157"/>
    </source>
</evidence>
<proteinExistence type="predicted"/>
<keyword evidence="5" id="KW-1015">Disulfide bond</keyword>
<dbReference type="InterPro" id="IPR050735">
    <property type="entry name" value="Kininogen_Fetuin_HRG"/>
</dbReference>
<keyword evidence="6" id="KW-0325">Glycoprotein</keyword>
<keyword evidence="4" id="KW-0677">Repeat</keyword>
<dbReference type="InterPro" id="IPR046350">
    <property type="entry name" value="Cystatin_sf"/>
</dbReference>
<evidence type="ECO:0000256" key="7">
    <source>
        <dbReference type="SAM" id="MobiDB-lite"/>
    </source>
</evidence>
<dbReference type="KEGG" id="char:105898290"/>
<organism evidence="10 11">
    <name type="scientific">Clupea harengus</name>
    <name type="common">Atlantic herring</name>
    <dbReference type="NCBI Taxonomy" id="7950"/>
    <lineage>
        <taxon>Eukaryota</taxon>
        <taxon>Metazoa</taxon>
        <taxon>Chordata</taxon>
        <taxon>Craniata</taxon>
        <taxon>Vertebrata</taxon>
        <taxon>Euteleostomi</taxon>
        <taxon>Actinopterygii</taxon>
        <taxon>Neopterygii</taxon>
        <taxon>Teleostei</taxon>
        <taxon>Clupei</taxon>
        <taxon>Clupeiformes</taxon>
        <taxon>Clupeoidei</taxon>
        <taxon>Clupeidae</taxon>
        <taxon>Clupea</taxon>
    </lineage>
</organism>
<feature type="chain" id="PRO_5028416604" evidence="8">
    <location>
        <begin position="27"/>
        <end position="412"/>
    </location>
</feature>
<dbReference type="PROSITE" id="PS01254">
    <property type="entry name" value="FETUIN_1"/>
    <property type="match status" value="1"/>
</dbReference>
<name>A0A6P3VTT2_CLUHA</name>
<feature type="domain" description="Cystatin fetuin-B-type" evidence="9">
    <location>
        <begin position="25"/>
        <end position="138"/>
    </location>
</feature>
<evidence type="ECO:0000313" key="11">
    <source>
        <dbReference type="RefSeq" id="XP_012680766.1"/>
    </source>
</evidence>
<dbReference type="InterPro" id="IPR000010">
    <property type="entry name" value="Cystatin_dom"/>
</dbReference>